<evidence type="ECO:0000256" key="5">
    <source>
        <dbReference type="ARBA" id="ARBA00023163"/>
    </source>
</evidence>
<sequence>MEDFNEWLHSHDQLKLKLKGNLALDDDEYVEQELGEEELEEEIEEAEELSEEGFEDLDEPIHTGKRKSTRKKADALLAPVPDTQEHEDGAENGYRQLVRFGRSRGWVTIAEINDLLPESALRSEDALTEITLGLGRFGVQVFDHTPDEDTVAMLAEQQATVDDDIDEEDAATILTPEESAGLSKDPLRAYLRGVGSHKLLTREGEIEVAKSIEQHRARLVQVVLMSPLSIQELLNLAQKIREGSEDIDNVIDGFTDVAGEEIQDDSGDLNTDIGAAAMTVEQLEEMKERALEMFDRLGGYLDKMRESFADPSKTKEFERARQNISDELSIVRFSVKTVTHLADILAEHMSKVTDTMYAMRDVMVNKAHMPQERFVKGFNERCCDRQWLNDEIAGAQPWSAALEQNRGVFEELQARLLGLQDDASLTIAEQRDLHRSMTVAQASLSKAKAKMIEANLRLVISIAKGYVNRGLAMPDLIQEGNLGLMKAVDKFEYRRGYKFSTYATWWVRQAVTRAVADYGNTIRIPVHMTESYNKIRRIKQKYLQEHGKQPSDNELAELSGVPLSKVQLLIQAMRGVESIDAPIGDDEDATKLDFVRGDEEQDPQRRFMVTAMEEEIKKSLDRLTDREATVLRLRYGIGTSHDHTLEEVGRSMGLTRERVRQIESAAIRKLRSPDFAERLRDYVQTR</sequence>
<dbReference type="NCBIfam" id="TIGR02937">
    <property type="entry name" value="sigma70-ECF"/>
    <property type="match status" value="1"/>
</dbReference>
<dbReference type="PROSITE" id="PS00716">
    <property type="entry name" value="SIGMA70_2"/>
    <property type="match status" value="1"/>
</dbReference>
<dbReference type="SUPFAM" id="SSF88946">
    <property type="entry name" value="Sigma2 domain of RNA polymerase sigma factors"/>
    <property type="match status" value="1"/>
</dbReference>
<name>A0A9D1IKP1_9BURK</name>
<keyword evidence="3 6" id="KW-0731">Sigma factor</keyword>
<dbReference type="SUPFAM" id="SSF88659">
    <property type="entry name" value="Sigma3 and sigma4 domains of RNA polymerase sigma factors"/>
    <property type="match status" value="2"/>
</dbReference>
<evidence type="ECO:0000259" key="9">
    <source>
        <dbReference type="PROSITE" id="PS00716"/>
    </source>
</evidence>
<feature type="domain" description="RNA polymerase sigma-70" evidence="9">
    <location>
        <begin position="644"/>
        <end position="670"/>
    </location>
</feature>
<dbReference type="PROSITE" id="PS00715">
    <property type="entry name" value="SIGMA70_1"/>
    <property type="match status" value="1"/>
</dbReference>
<dbReference type="InterPro" id="IPR013325">
    <property type="entry name" value="RNA_pol_sigma_r2"/>
</dbReference>
<dbReference type="InterPro" id="IPR042189">
    <property type="entry name" value="RNA_pol_sigma_70_r1_1_sf"/>
</dbReference>
<evidence type="ECO:0000256" key="7">
    <source>
        <dbReference type="SAM" id="MobiDB-lite"/>
    </source>
</evidence>
<dbReference type="Pfam" id="PF03979">
    <property type="entry name" value="Sigma70_r1_1"/>
    <property type="match status" value="1"/>
</dbReference>
<reference evidence="10" key="2">
    <citation type="journal article" date="2021" name="PeerJ">
        <title>Extensive microbial diversity within the chicken gut microbiome revealed by metagenomics and culture.</title>
        <authorList>
            <person name="Gilroy R."/>
            <person name="Ravi A."/>
            <person name="Getino M."/>
            <person name="Pursley I."/>
            <person name="Horton D.L."/>
            <person name="Alikhan N.F."/>
            <person name="Baker D."/>
            <person name="Gharbi K."/>
            <person name="Hall N."/>
            <person name="Watson M."/>
            <person name="Adriaenssens E.M."/>
            <person name="Foster-Nyarko E."/>
            <person name="Jarju S."/>
            <person name="Secka A."/>
            <person name="Antonio M."/>
            <person name="Oren A."/>
            <person name="Chaudhuri R.R."/>
            <person name="La Ragione R."/>
            <person name="Hildebrand F."/>
            <person name="Pallen M.J."/>
        </authorList>
    </citation>
    <scope>NUCLEOTIDE SEQUENCE</scope>
    <source>
        <strain evidence="10">7463</strain>
    </source>
</reference>
<evidence type="ECO:0000259" key="8">
    <source>
        <dbReference type="PROSITE" id="PS00715"/>
    </source>
</evidence>
<feature type="compositionally biased region" description="Acidic residues" evidence="7">
    <location>
        <begin position="32"/>
        <end position="58"/>
    </location>
</feature>
<dbReference type="InterPro" id="IPR007127">
    <property type="entry name" value="RNA_pol_sigma_70_r1_1"/>
</dbReference>
<dbReference type="GO" id="GO:0003677">
    <property type="term" value="F:DNA binding"/>
    <property type="evidence" value="ECO:0007669"/>
    <property type="project" value="UniProtKB-KW"/>
</dbReference>
<dbReference type="InterPro" id="IPR007630">
    <property type="entry name" value="RNA_pol_sigma70_r4"/>
</dbReference>
<keyword evidence="4 6" id="KW-0238">DNA-binding</keyword>
<dbReference type="GO" id="GO:0016987">
    <property type="term" value="F:sigma factor activity"/>
    <property type="evidence" value="ECO:0007669"/>
    <property type="project" value="UniProtKB-KW"/>
</dbReference>
<accession>A0A9D1IKP1</accession>
<organism evidence="10 11">
    <name type="scientific">Candidatus Aphodousia faecigallinarum</name>
    <dbReference type="NCBI Taxonomy" id="2840677"/>
    <lineage>
        <taxon>Bacteria</taxon>
        <taxon>Pseudomonadati</taxon>
        <taxon>Pseudomonadota</taxon>
        <taxon>Betaproteobacteria</taxon>
        <taxon>Burkholderiales</taxon>
        <taxon>Sutterellaceae</taxon>
        <taxon>Sutterellaceae incertae sedis</taxon>
        <taxon>Candidatus Aphodousia</taxon>
    </lineage>
</organism>
<comment type="caution">
    <text evidence="10">The sequence shown here is derived from an EMBL/GenBank/DDBJ whole genome shotgun (WGS) entry which is preliminary data.</text>
</comment>
<reference evidence="10" key="1">
    <citation type="submission" date="2020-10" db="EMBL/GenBank/DDBJ databases">
        <authorList>
            <person name="Gilroy R."/>
        </authorList>
    </citation>
    <scope>NUCLEOTIDE SEQUENCE</scope>
    <source>
        <strain evidence="10">7463</strain>
    </source>
</reference>
<evidence type="ECO:0000313" key="11">
    <source>
        <dbReference type="Proteomes" id="UP000824083"/>
    </source>
</evidence>
<dbReference type="InterPro" id="IPR014284">
    <property type="entry name" value="RNA_pol_sigma-70_dom"/>
</dbReference>
<dbReference type="Pfam" id="PF04546">
    <property type="entry name" value="Sigma70_ner"/>
    <property type="match status" value="1"/>
</dbReference>
<evidence type="ECO:0000256" key="2">
    <source>
        <dbReference type="ARBA" id="ARBA00023015"/>
    </source>
</evidence>
<protein>
    <recommendedName>
        <fullName evidence="6">RNA polymerase sigma factor</fullName>
    </recommendedName>
</protein>
<dbReference type="Pfam" id="PF04539">
    <property type="entry name" value="Sigma70_r3"/>
    <property type="match status" value="1"/>
</dbReference>
<dbReference type="Pfam" id="PF04542">
    <property type="entry name" value="Sigma70_r2"/>
    <property type="match status" value="1"/>
</dbReference>
<dbReference type="PANTHER" id="PTHR30603:SF60">
    <property type="entry name" value="RNA POLYMERASE SIGMA FACTOR RPOD"/>
    <property type="match status" value="1"/>
</dbReference>
<keyword evidence="2 6" id="KW-0805">Transcription regulation</keyword>
<dbReference type="CDD" id="cd06171">
    <property type="entry name" value="Sigma70_r4"/>
    <property type="match status" value="1"/>
</dbReference>
<dbReference type="Gene3D" id="1.10.601.10">
    <property type="entry name" value="RNA Polymerase Primary Sigma Factor"/>
    <property type="match status" value="1"/>
</dbReference>
<evidence type="ECO:0000313" key="10">
    <source>
        <dbReference type="EMBL" id="HIU37837.1"/>
    </source>
</evidence>
<dbReference type="Gene3D" id="1.10.220.120">
    <property type="entry name" value="Sigma-70 factor, region 1.1"/>
    <property type="match status" value="1"/>
</dbReference>
<dbReference type="AlphaFoldDB" id="A0A9D1IKP1"/>
<dbReference type="NCBIfam" id="NF004208">
    <property type="entry name" value="PRK05658.1"/>
    <property type="match status" value="1"/>
</dbReference>
<dbReference type="PRINTS" id="PR00046">
    <property type="entry name" value="SIGMA70FCT"/>
</dbReference>
<dbReference type="InterPro" id="IPR007624">
    <property type="entry name" value="RNA_pol_sigma70_r3"/>
</dbReference>
<dbReference type="GO" id="GO:0006352">
    <property type="term" value="P:DNA-templated transcription initiation"/>
    <property type="evidence" value="ECO:0007669"/>
    <property type="project" value="InterPro"/>
</dbReference>
<gene>
    <name evidence="10" type="primary">rpoD</name>
    <name evidence="10" type="ORF">IAC56_06145</name>
</gene>
<evidence type="ECO:0000256" key="1">
    <source>
        <dbReference type="ARBA" id="ARBA00007788"/>
    </source>
</evidence>
<evidence type="ECO:0000256" key="3">
    <source>
        <dbReference type="ARBA" id="ARBA00023082"/>
    </source>
</evidence>
<dbReference type="Gene3D" id="1.10.10.10">
    <property type="entry name" value="Winged helix-like DNA-binding domain superfamily/Winged helix DNA-binding domain"/>
    <property type="match status" value="2"/>
</dbReference>
<evidence type="ECO:0000256" key="4">
    <source>
        <dbReference type="ARBA" id="ARBA00023125"/>
    </source>
</evidence>
<dbReference type="Pfam" id="PF00140">
    <property type="entry name" value="Sigma70_r1_2"/>
    <property type="match status" value="1"/>
</dbReference>
<dbReference type="InterPro" id="IPR007627">
    <property type="entry name" value="RNA_pol_sigma70_r2"/>
</dbReference>
<proteinExistence type="inferred from homology"/>
<dbReference type="InterPro" id="IPR007631">
    <property type="entry name" value="RNA_pol_sigma_70_non-ess"/>
</dbReference>
<dbReference type="EMBL" id="DVMY01000093">
    <property type="protein sequence ID" value="HIU37837.1"/>
    <property type="molecule type" value="Genomic_DNA"/>
</dbReference>
<dbReference type="InterPro" id="IPR009042">
    <property type="entry name" value="RNA_pol_sigma70_r1_2"/>
</dbReference>
<comment type="function">
    <text evidence="6">Sigma factors are initiation factors that promote the attachment of RNA polymerase to specific initiation sites and are then released.</text>
</comment>
<dbReference type="InterPro" id="IPR013324">
    <property type="entry name" value="RNA_pol_sigma_r3/r4-like"/>
</dbReference>
<dbReference type="PANTHER" id="PTHR30603">
    <property type="entry name" value="RNA POLYMERASE SIGMA FACTOR RPO"/>
    <property type="match status" value="1"/>
</dbReference>
<dbReference type="InterPro" id="IPR050239">
    <property type="entry name" value="Sigma-70_RNA_pol_init_factors"/>
</dbReference>
<dbReference type="Proteomes" id="UP000824083">
    <property type="component" value="Unassembled WGS sequence"/>
</dbReference>
<dbReference type="Pfam" id="PF04545">
    <property type="entry name" value="Sigma70_r4"/>
    <property type="match status" value="1"/>
</dbReference>
<comment type="similarity">
    <text evidence="1 6">Belongs to the sigma-70 factor family.</text>
</comment>
<dbReference type="InterPro" id="IPR036388">
    <property type="entry name" value="WH-like_DNA-bd_sf"/>
</dbReference>
<evidence type="ECO:0000256" key="6">
    <source>
        <dbReference type="RuleBase" id="RU362124"/>
    </source>
</evidence>
<feature type="region of interest" description="Disordered" evidence="7">
    <location>
        <begin position="32"/>
        <end position="73"/>
    </location>
</feature>
<feature type="domain" description="RNA polymerase sigma-70" evidence="8">
    <location>
        <begin position="475"/>
        <end position="488"/>
    </location>
</feature>
<dbReference type="InterPro" id="IPR000943">
    <property type="entry name" value="RNA_pol_sigma70"/>
</dbReference>
<keyword evidence="5 6" id="KW-0804">Transcription</keyword>